<reference evidence="2 3" key="1">
    <citation type="submission" date="2019-07" db="EMBL/GenBank/DDBJ databases">
        <title>Whole genome shotgun sequence of Clostridium butyricum NBRC 3858.</title>
        <authorList>
            <person name="Hosoyama A."/>
            <person name="Uohara A."/>
            <person name="Ohji S."/>
            <person name="Ichikawa N."/>
        </authorList>
    </citation>
    <scope>NUCLEOTIDE SEQUENCE [LARGE SCALE GENOMIC DNA]</scope>
    <source>
        <strain evidence="2 3">NBRC 3858</strain>
    </source>
</reference>
<dbReference type="SMART" id="SM00959">
    <property type="entry name" value="Rho_N"/>
    <property type="match status" value="1"/>
</dbReference>
<protein>
    <submittedName>
        <fullName evidence="2">Zinc chelation protein SecC</fullName>
    </submittedName>
</protein>
<accession>A0A512TS63</accession>
<evidence type="ECO:0000259" key="1">
    <source>
        <dbReference type="SMART" id="SM00959"/>
    </source>
</evidence>
<evidence type="ECO:0000313" key="3">
    <source>
        <dbReference type="Proteomes" id="UP000321089"/>
    </source>
</evidence>
<dbReference type="Gene3D" id="3.10.450.50">
    <property type="match status" value="1"/>
</dbReference>
<dbReference type="InterPro" id="IPR004027">
    <property type="entry name" value="SEC_C_motif"/>
</dbReference>
<proteinExistence type="predicted"/>
<dbReference type="Proteomes" id="UP000321089">
    <property type="component" value="Unassembled WGS sequence"/>
</dbReference>
<dbReference type="InterPro" id="IPR011112">
    <property type="entry name" value="Rho-like_N"/>
</dbReference>
<dbReference type="Pfam" id="PF02810">
    <property type="entry name" value="SEC-C"/>
    <property type="match status" value="1"/>
</dbReference>
<dbReference type="GO" id="GO:0006353">
    <property type="term" value="P:DNA-templated transcription termination"/>
    <property type="evidence" value="ECO:0007669"/>
    <property type="project" value="InterPro"/>
</dbReference>
<comment type="caution">
    <text evidence="2">The sequence shown here is derived from an EMBL/GenBank/DDBJ whole genome shotgun (WGS) entry which is preliminary data.</text>
</comment>
<dbReference type="RefSeq" id="WP_146869143.1">
    <property type="nucleotide sequence ID" value="NZ_BKBC01000068.1"/>
</dbReference>
<organism evidence="2 3">
    <name type="scientific">Clostridium butyricum</name>
    <dbReference type="NCBI Taxonomy" id="1492"/>
    <lineage>
        <taxon>Bacteria</taxon>
        <taxon>Bacillati</taxon>
        <taxon>Bacillota</taxon>
        <taxon>Clostridia</taxon>
        <taxon>Eubacteriales</taxon>
        <taxon>Clostridiaceae</taxon>
        <taxon>Clostridium</taxon>
    </lineage>
</organism>
<feature type="domain" description="Rho termination factor-like N-terminal" evidence="1">
    <location>
        <begin position="16"/>
        <end position="58"/>
    </location>
</feature>
<gene>
    <name evidence="2" type="ORF">CBU02nite_34570</name>
</gene>
<dbReference type="EMBL" id="BKBC01000068">
    <property type="protein sequence ID" value="GEQ22951.1"/>
    <property type="molecule type" value="Genomic_DNA"/>
</dbReference>
<dbReference type="AlphaFoldDB" id="A0A512TS63"/>
<name>A0A512TS63_CLOBU</name>
<dbReference type="SUPFAM" id="SSF103642">
    <property type="entry name" value="Sec-C motif"/>
    <property type="match status" value="1"/>
</dbReference>
<sequence length="364" mass="42956">MKNIIKKPIKTELKDNLNYMNLDYLKNIAKVYEVDKAYKMKKQELVDKLFDKMTDENYLISNLAAYYEHEEYTCSVNGDEVVSESIKVLGLAKIGLYFLYDLGDGNIESIMPEEIKKVIDNIEENKIQLIKSRYSEVFNYLRAFKNFYGIFEIDFFLNIFNEQHENEKELSTKELMYYLDKYNVHNNEIVNYNGMLVCEALCMFEGDIDKVLEEREGKEYCILEKEELLNYSNDYYMKKTVYYYNLEEHLLKHLKYKKDVEGIIEDINIECVMDTFDIQNIIMRLHDMGMEIHNKKDIEKLFKLCVEFGNNTPKWINKGWTPAELMKKDSKETSGLNLVVSNKVGRNDPCPCGSGKKYKKCCGK</sequence>
<evidence type="ECO:0000313" key="2">
    <source>
        <dbReference type="EMBL" id="GEQ22951.1"/>
    </source>
</evidence>